<keyword evidence="2" id="KW-0624">Polysaccharide degradation</keyword>
<reference evidence="8 9" key="1">
    <citation type="submission" date="2020-07" db="EMBL/GenBank/DDBJ databases">
        <title>Sequencing the genomes of 1000 actinobacteria strains.</title>
        <authorList>
            <person name="Klenk H.-P."/>
        </authorList>
    </citation>
    <scope>NUCLEOTIDE SEQUENCE [LARGE SCALE GENOMIC DNA]</scope>
    <source>
        <strain evidence="8 9">DSM 23871</strain>
    </source>
</reference>
<evidence type="ECO:0000313" key="8">
    <source>
        <dbReference type="EMBL" id="NYD74847.1"/>
    </source>
</evidence>
<dbReference type="GO" id="GO:0045493">
    <property type="term" value="P:xylan catabolic process"/>
    <property type="evidence" value="ECO:0007669"/>
    <property type="project" value="UniProtKB-KW"/>
</dbReference>
<dbReference type="PANTHER" id="PTHR43772:SF2">
    <property type="entry name" value="PUTATIVE (AFU_ORTHOLOGUE AFUA_2G04480)-RELATED"/>
    <property type="match status" value="1"/>
</dbReference>
<feature type="site" description="Important for catalytic activity, responsible for pKa modulation of the active site Glu and correct orientation of both the proton donor and substrate" evidence="6">
    <location>
        <position position="125"/>
    </location>
</feature>
<proteinExistence type="inferred from homology"/>
<evidence type="ECO:0000256" key="7">
    <source>
        <dbReference type="RuleBase" id="RU361187"/>
    </source>
</evidence>
<dbReference type="PANTHER" id="PTHR43772">
    <property type="entry name" value="ENDO-1,4-BETA-XYLANASE"/>
    <property type="match status" value="1"/>
</dbReference>
<dbReference type="InterPro" id="IPR052176">
    <property type="entry name" value="Glycosyl_Hydrlase_43_Enz"/>
</dbReference>
<evidence type="ECO:0000256" key="5">
    <source>
        <dbReference type="ARBA" id="ARBA00023295"/>
    </source>
</evidence>
<dbReference type="RefSeq" id="WP_343037269.1">
    <property type="nucleotide sequence ID" value="NZ_BAAAPX010000001.1"/>
</dbReference>
<evidence type="ECO:0000256" key="1">
    <source>
        <dbReference type="ARBA" id="ARBA00009865"/>
    </source>
</evidence>
<keyword evidence="4" id="KW-0119">Carbohydrate metabolism</keyword>
<dbReference type="Gene3D" id="2.115.10.20">
    <property type="entry name" value="Glycosyl hydrolase domain, family 43"/>
    <property type="match status" value="1"/>
</dbReference>
<dbReference type="EMBL" id="JACCBJ010000001">
    <property type="protein sequence ID" value="NYD74847.1"/>
    <property type="molecule type" value="Genomic_DNA"/>
</dbReference>
<evidence type="ECO:0000256" key="2">
    <source>
        <dbReference type="ARBA" id="ARBA00022651"/>
    </source>
</evidence>
<dbReference type="Proteomes" id="UP000589620">
    <property type="component" value="Unassembled WGS sequence"/>
</dbReference>
<keyword evidence="9" id="KW-1185">Reference proteome</keyword>
<name>A0A852T115_9MICO</name>
<keyword evidence="5 7" id="KW-0326">Glycosidase</keyword>
<evidence type="ECO:0000256" key="6">
    <source>
        <dbReference type="PIRSR" id="PIRSR606710-2"/>
    </source>
</evidence>
<dbReference type="SUPFAM" id="SSF75005">
    <property type="entry name" value="Arabinanase/levansucrase/invertase"/>
    <property type="match status" value="1"/>
</dbReference>
<accession>A0A852T115</accession>
<dbReference type="Pfam" id="PF04616">
    <property type="entry name" value="Glyco_hydro_43"/>
    <property type="match status" value="1"/>
</dbReference>
<comment type="similarity">
    <text evidence="1 7">Belongs to the glycosyl hydrolase 43 family.</text>
</comment>
<evidence type="ECO:0000256" key="3">
    <source>
        <dbReference type="ARBA" id="ARBA00022801"/>
    </source>
</evidence>
<keyword evidence="2" id="KW-0858">Xylan degradation</keyword>
<keyword evidence="3 7" id="KW-0378">Hydrolase</keyword>
<protein>
    <submittedName>
        <fullName evidence="8">GH43 family beta-xylosidase</fullName>
    </submittedName>
</protein>
<dbReference type="CDD" id="cd08991">
    <property type="entry name" value="GH43_HoAraf43-like"/>
    <property type="match status" value="1"/>
</dbReference>
<organism evidence="8 9">
    <name type="scientific">Leifsonia soli</name>
    <dbReference type="NCBI Taxonomy" id="582665"/>
    <lineage>
        <taxon>Bacteria</taxon>
        <taxon>Bacillati</taxon>
        <taxon>Actinomycetota</taxon>
        <taxon>Actinomycetes</taxon>
        <taxon>Micrococcales</taxon>
        <taxon>Microbacteriaceae</taxon>
        <taxon>Leifsonia</taxon>
    </lineage>
</organism>
<evidence type="ECO:0000256" key="4">
    <source>
        <dbReference type="ARBA" id="ARBA00023277"/>
    </source>
</evidence>
<comment type="caution">
    <text evidence="8">The sequence shown here is derived from an EMBL/GenBank/DDBJ whole genome shotgun (WGS) entry which is preliminary data.</text>
</comment>
<dbReference type="InterPro" id="IPR023296">
    <property type="entry name" value="Glyco_hydro_beta-prop_sf"/>
</dbReference>
<dbReference type="GO" id="GO:0004553">
    <property type="term" value="F:hydrolase activity, hydrolyzing O-glycosyl compounds"/>
    <property type="evidence" value="ECO:0007669"/>
    <property type="project" value="InterPro"/>
</dbReference>
<sequence length="305" mass="33854">MTRHWGPVWEGYFADPFVLRLPDGGYVAYGTHPGSEADRVFEALRSPDLVRWESAGAVLDRVDDRLGADYWAPEVAYAHGAYWMYYSVGRGIDGHHLRVAHAESPVGPFRDLGVDLTPDELFAIDAHPFQDDDGRWYLFFARDVLDHERPGTHLAVAPLAEGMTSLAGPPVPVLAPDADWQLYERDRLIHGRRFDWHTLEGPAVLRRGERYWLTYSGGAWTGPGYAVGVASSAHPLGPWKHVHQPALLASGGDLRGPGHNSLTVAPDGTDVIAFHSWNESATARQLHLGALRVEHDVRVEPSIRR</sequence>
<dbReference type="AlphaFoldDB" id="A0A852T115"/>
<dbReference type="InterPro" id="IPR006710">
    <property type="entry name" value="Glyco_hydro_43"/>
</dbReference>
<evidence type="ECO:0000313" key="9">
    <source>
        <dbReference type="Proteomes" id="UP000589620"/>
    </source>
</evidence>
<gene>
    <name evidence="8" type="ORF">BJ963_002366</name>
</gene>